<sequence length="408" mass="43430">MLSRPLCAKSARLFSRAHRGFSSTASARADFTHVVVGGGAVGLATARALTLRPGTSTVLLERHDAVGTETSSRNSEVIHAGIYYGTGTLKTELCIRGKELLYAFCHEHNVAHANLGKWIVAQTPAQRAALQRVYDHCKDEINVPVSWVGEQEALRLEPGVRAEAGVLDSPTTGIVDSHGLMVGLQGLFEDAGGVVALSSTVTGVTPLGEKGSQGWEVRVRDSATGEETTVTAEVLVNSAGLGAVNVHNMIVPAEQQRASYYAKGNYFSYASSTPRVGRLIYPAPEPGAGGLGTHLTLDLAGRVRFGPDVEWVDSADDLMVNTARLPLAIEAIRKYLPGLDERCLEPDYAGIRPKLGDQGAVLQGTGFHDFIVRKEGGYEGWVNLLGIESPGLTSCLAIAERVSKLLYG</sequence>
<comment type="similarity">
    <text evidence="6">Belongs to the L2HGDH family.</text>
</comment>
<evidence type="ECO:0000256" key="2">
    <source>
        <dbReference type="ARBA" id="ARBA00022630"/>
    </source>
</evidence>
<dbReference type="PANTHER" id="PTHR43104:SF4">
    <property type="entry name" value="L-2-HYDROXYGLUTARATE DEHYDROGENASE, MITOCHONDRIAL"/>
    <property type="match status" value="1"/>
</dbReference>
<evidence type="ECO:0000256" key="5">
    <source>
        <dbReference type="ARBA" id="ARBA00036066"/>
    </source>
</evidence>
<evidence type="ECO:0000256" key="8">
    <source>
        <dbReference type="ARBA" id="ARBA00041137"/>
    </source>
</evidence>
<dbReference type="SUPFAM" id="SSF51905">
    <property type="entry name" value="FAD/NAD(P)-binding domain"/>
    <property type="match status" value="1"/>
</dbReference>
<keyword evidence="4" id="KW-0560">Oxidoreductase</keyword>
<keyword evidence="3" id="KW-0274">FAD</keyword>
<organism evidence="10 11">
    <name type="scientific">Colletotrichum plurivorum</name>
    <dbReference type="NCBI Taxonomy" id="2175906"/>
    <lineage>
        <taxon>Eukaryota</taxon>
        <taxon>Fungi</taxon>
        <taxon>Dikarya</taxon>
        <taxon>Ascomycota</taxon>
        <taxon>Pezizomycotina</taxon>
        <taxon>Sordariomycetes</taxon>
        <taxon>Hypocreomycetidae</taxon>
        <taxon>Glomerellales</taxon>
        <taxon>Glomerellaceae</taxon>
        <taxon>Colletotrichum</taxon>
        <taxon>Colletotrichum orchidearum species complex</taxon>
    </lineage>
</organism>
<evidence type="ECO:0000256" key="6">
    <source>
        <dbReference type="ARBA" id="ARBA00037941"/>
    </source>
</evidence>
<evidence type="ECO:0000313" key="11">
    <source>
        <dbReference type="Proteomes" id="UP000654918"/>
    </source>
</evidence>
<dbReference type="GO" id="GO:0047545">
    <property type="term" value="F:(S)-2-hydroxyglutarate dehydrogenase activity"/>
    <property type="evidence" value="ECO:0007669"/>
    <property type="project" value="UniProtKB-EC"/>
</dbReference>
<dbReference type="Gene3D" id="3.30.9.10">
    <property type="entry name" value="D-Amino Acid Oxidase, subunit A, domain 2"/>
    <property type="match status" value="1"/>
</dbReference>
<protein>
    <recommendedName>
        <fullName evidence="8">L-2-hydroxyglutarate dehydrogenase, mitochondrial</fullName>
        <ecNumber evidence="7">1.1.99.2</ecNumber>
    </recommendedName>
</protein>
<dbReference type="Pfam" id="PF01266">
    <property type="entry name" value="DAO"/>
    <property type="match status" value="1"/>
</dbReference>
<feature type="domain" description="FAD dependent oxidoreductase" evidence="9">
    <location>
        <begin position="34"/>
        <end position="404"/>
    </location>
</feature>
<comment type="cofactor">
    <cofactor evidence="1">
        <name>FAD</name>
        <dbReference type="ChEBI" id="CHEBI:57692"/>
    </cofactor>
</comment>
<evidence type="ECO:0000256" key="4">
    <source>
        <dbReference type="ARBA" id="ARBA00023002"/>
    </source>
</evidence>
<dbReference type="AlphaFoldDB" id="A0A8H6U4V2"/>
<dbReference type="InterPro" id="IPR006076">
    <property type="entry name" value="FAD-dep_OxRdtase"/>
</dbReference>
<dbReference type="InterPro" id="IPR036188">
    <property type="entry name" value="FAD/NAD-bd_sf"/>
</dbReference>
<keyword evidence="11" id="KW-1185">Reference proteome</keyword>
<evidence type="ECO:0000256" key="3">
    <source>
        <dbReference type="ARBA" id="ARBA00022827"/>
    </source>
</evidence>
<dbReference type="Gene3D" id="3.50.50.60">
    <property type="entry name" value="FAD/NAD(P)-binding domain"/>
    <property type="match status" value="1"/>
</dbReference>
<accession>A0A8H6U4V2</accession>
<comment type="catalytic activity">
    <reaction evidence="5">
        <text>(S)-2-hydroxyglutarate + A = 2-oxoglutarate + AH2</text>
        <dbReference type="Rhea" id="RHEA:21252"/>
        <dbReference type="ChEBI" id="CHEBI:13193"/>
        <dbReference type="ChEBI" id="CHEBI:16782"/>
        <dbReference type="ChEBI" id="CHEBI:16810"/>
        <dbReference type="ChEBI" id="CHEBI:17499"/>
        <dbReference type="EC" id="1.1.99.2"/>
    </reaction>
</comment>
<dbReference type="EC" id="1.1.99.2" evidence="7"/>
<dbReference type="PANTHER" id="PTHR43104">
    <property type="entry name" value="L-2-HYDROXYGLUTARATE DEHYDROGENASE, MITOCHONDRIAL"/>
    <property type="match status" value="1"/>
</dbReference>
<name>A0A8H6U4V2_9PEZI</name>
<reference evidence="10" key="1">
    <citation type="journal article" date="2020" name="Phytopathology">
        <title>Genome Sequence Resources of Colletotrichum truncatum, C. plurivorum, C. musicola, and C. sojae: Four Species Pathogenic to Soybean (Glycine max).</title>
        <authorList>
            <person name="Rogerio F."/>
            <person name="Boufleur T.R."/>
            <person name="Ciampi-Guillardi M."/>
            <person name="Sukno S.A."/>
            <person name="Thon M.R."/>
            <person name="Massola Junior N.S."/>
            <person name="Baroncelli R."/>
        </authorList>
    </citation>
    <scope>NUCLEOTIDE SEQUENCE</scope>
    <source>
        <strain evidence="10">LFN00145</strain>
    </source>
</reference>
<gene>
    <name evidence="10" type="ORF">CPLU01_00848</name>
</gene>
<evidence type="ECO:0000313" key="10">
    <source>
        <dbReference type="EMBL" id="KAF6840853.1"/>
    </source>
</evidence>
<dbReference type="Proteomes" id="UP000654918">
    <property type="component" value="Unassembled WGS sequence"/>
</dbReference>
<proteinExistence type="inferred from homology"/>
<evidence type="ECO:0000256" key="7">
    <source>
        <dbReference type="ARBA" id="ARBA00038878"/>
    </source>
</evidence>
<keyword evidence="2" id="KW-0285">Flavoprotein</keyword>
<dbReference type="EMBL" id="WIGO01000005">
    <property type="protein sequence ID" value="KAF6840853.1"/>
    <property type="molecule type" value="Genomic_DNA"/>
</dbReference>
<evidence type="ECO:0000256" key="1">
    <source>
        <dbReference type="ARBA" id="ARBA00001974"/>
    </source>
</evidence>
<evidence type="ECO:0000259" key="9">
    <source>
        <dbReference type="Pfam" id="PF01266"/>
    </source>
</evidence>
<comment type="caution">
    <text evidence="10">The sequence shown here is derived from an EMBL/GenBank/DDBJ whole genome shotgun (WGS) entry which is preliminary data.</text>
</comment>